<dbReference type="InterPro" id="IPR000847">
    <property type="entry name" value="LysR_HTH_N"/>
</dbReference>
<gene>
    <name evidence="6" type="ORF">AACH10_21810</name>
</gene>
<dbReference type="Pfam" id="PF03466">
    <property type="entry name" value="LysR_substrate"/>
    <property type="match status" value="1"/>
</dbReference>
<comment type="caution">
    <text evidence="6">The sequence shown here is derived from an EMBL/GenBank/DDBJ whole genome shotgun (WGS) entry which is preliminary data.</text>
</comment>
<dbReference type="SUPFAM" id="SSF53850">
    <property type="entry name" value="Periplasmic binding protein-like II"/>
    <property type="match status" value="1"/>
</dbReference>
<reference evidence="6 7" key="1">
    <citation type="submission" date="2024-04" db="EMBL/GenBank/DDBJ databases">
        <title>Novel species of the genus Ideonella isolated from streams.</title>
        <authorList>
            <person name="Lu H."/>
        </authorList>
    </citation>
    <scope>NUCLEOTIDE SEQUENCE [LARGE SCALE GENOMIC DNA]</scope>
    <source>
        <strain evidence="6 7">DXS22W</strain>
    </source>
</reference>
<comment type="similarity">
    <text evidence="1">Belongs to the LysR transcriptional regulatory family.</text>
</comment>
<dbReference type="PROSITE" id="PS50931">
    <property type="entry name" value="HTH_LYSR"/>
    <property type="match status" value="1"/>
</dbReference>
<dbReference type="Gene3D" id="1.10.10.10">
    <property type="entry name" value="Winged helix-like DNA-binding domain superfamily/Winged helix DNA-binding domain"/>
    <property type="match status" value="1"/>
</dbReference>
<evidence type="ECO:0000259" key="5">
    <source>
        <dbReference type="PROSITE" id="PS50931"/>
    </source>
</evidence>
<dbReference type="EMBL" id="JBBUTH010000010">
    <property type="protein sequence ID" value="MEK8052903.1"/>
    <property type="molecule type" value="Genomic_DNA"/>
</dbReference>
<dbReference type="InterPro" id="IPR050950">
    <property type="entry name" value="HTH-type_LysR_regulators"/>
</dbReference>
<dbReference type="PANTHER" id="PTHR30419">
    <property type="entry name" value="HTH-TYPE TRANSCRIPTIONAL REGULATOR YBHD"/>
    <property type="match status" value="1"/>
</dbReference>
<name>A0ABU9CM50_9BURK</name>
<accession>A0ABU9CM50</accession>
<keyword evidence="3" id="KW-0238">DNA-binding</keyword>
<evidence type="ECO:0000313" key="6">
    <source>
        <dbReference type="EMBL" id="MEK8052903.1"/>
    </source>
</evidence>
<evidence type="ECO:0000256" key="3">
    <source>
        <dbReference type="ARBA" id="ARBA00023125"/>
    </source>
</evidence>
<dbReference type="Pfam" id="PF00126">
    <property type="entry name" value="HTH_1"/>
    <property type="match status" value="1"/>
</dbReference>
<proteinExistence type="inferred from homology"/>
<protein>
    <submittedName>
        <fullName evidence="6">LysR family transcriptional regulator</fullName>
    </submittedName>
</protein>
<organism evidence="6 7">
    <name type="scientific">Pseudaquabacterium inlustre</name>
    <dbReference type="NCBI Taxonomy" id="2984192"/>
    <lineage>
        <taxon>Bacteria</taxon>
        <taxon>Pseudomonadati</taxon>
        <taxon>Pseudomonadota</taxon>
        <taxon>Betaproteobacteria</taxon>
        <taxon>Burkholderiales</taxon>
        <taxon>Sphaerotilaceae</taxon>
        <taxon>Pseudaquabacterium</taxon>
    </lineage>
</organism>
<dbReference type="Proteomes" id="UP001365405">
    <property type="component" value="Unassembled WGS sequence"/>
</dbReference>
<evidence type="ECO:0000313" key="7">
    <source>
        <dbReference type="Proteomes" id="UP001365405"/>
    </source>
</evidence>
<dbReference type="InterPro" id="IPR036388">
    <property type="entry name" value="WH-like_DNA-bd_sf"/>
</dbReference>
<keyword evidence="4" id="KW-0804">Transcription</keyword>
<keyword evidence="2" id="KW-0805">Transcription regulation</keyword>
<dbReference type="CDD" id="cd08440">
    <property type="entry name" value="PBP2_LTTR_like_4"/>
    <property type="match status" value="1"/>
</dbReference>
<dbReference type="InterPro" id="IPR036390">
    <property type="entry name" value="WH_DNA-bd_sf"/>
</dbReference>
<evidence type="ECO:0000256" key="1">
    <source>
        <dbReference type="ARBA" id="ARBA00009437"/>
    </source>
</evidence>
<sequence>MNVSLRHLRAFLALAEHQRFTRAAQACHLSQPAFSALVRQLEDAVGARLFDRSTRHVALSAEGRDLLPGAQRAVAEFDAALGGVRERALRERGRVSVALLPSLAAGWLPQVLAGFRDRHPGLELQVADVLSEPCIERVKSGQADLALAATRAETPELQAEWFCSDRFHLVCRADHPLARQRRLAPADLAAHPFVHLSRTSSVRQYVDAAMHPQPLPAAIEVDQLATVAGMVRAGLGISVVPALTLYQFGGPELVTRPLNWPGLERSLYLVRRRDRALSFAAQAFYDWVMARRPAPPRMRRRLSTPGQPRAALSGTTVAAAVRADT</sequence>
<feature type="domain" description="HTH lysR-type" evidence="5">
    <location>
        <begin position="1"/>
        <end position="60"/>
    </location>
</feature>
<dbReference type="RefSeq" id="WP_341412851.1">
    <property type="nucleotide sequence ID" value="NZ_JBBUTH010000010.1"/>
</dbReference>
<evidence type="ECO:0000256" key="4">
    <source>
        <dbReference type="ARBA" id="ARBA00023163"/>
    </source>
</evidence>
<dbReference type="InterPro" id="IPR005119">
    <property type="entry name" value="LysR_subst-bd"/>
</dbReference>
<dbReference type="PRINTS" id="PR00039">
    <property type="entry name" value="HTHLYSR"/>
</dbReference>
<evidence type="ECO:0000256" key="2">
    <source>
        <dbReference type="ARBA" id="ARBA00023015"/>
    </source>
</evidence>
<dbReference type="SUPFAM" id="SSF46785">
    <property type="entry name" value="Winged helix' DNA-binding domain"/>
    <property type="match status" value="1"/>
</dbReference>
<dbReference type="Gene3D" id="3.40.190.290">
    <property type="match status" value="1"/>
</dbReference>
<dbReference type="PANTHER" id="PTHR30419:SF8">
    <property type="entry name" value="NITROGEN ASSIMILATION TRANSCRIPTIONAL ACTIVATOR-RELATED"/>
    <property type="match status" value="1"/>
</dbReference>
<keyword evidence="7" id="KW-1185">Reference proteome</keyword>